<evidence type="ECO:0000313" key="4">
    <source>
        <dbReference type="Proteomes" id="UP000001811"/>
    </source>
</evidence>
<dbReference type="EMBL" id="AAGW02016119">
    <property type="status" value="NOT_ANNOTATED_CDS"/>
    <property type="molecule type" value="Genomic_DNA"/>
</dbReference>
<dbReference type="AlphaFoldDB" id="A0A5F9D0Y7"/>
<accession>A0A5F9D0Y7</accession>
<protein>
    <recommendedName>
        <fullName evidence="2">FCP1 homology domain-containing protein</fullName>
    </recommendedName>
</protein>
<sequence length="142" mass="16316">MGLLEHSSIITQAQREDAMVLTKQDPRDLPVPRSDIRRSRKDLKMLVLDNLPASYSFHPENVVPVQCWFDYMADTELLNLSPNVQELNAADDVYSSLGQLRAHSLPASLKRPRPHCAFMTKPKPEHLTQRGLEAARRDWEER</sequence>
<reference evidence="3" key="2">
    <citation type="submission" date="2025-08" db="UniProtKB">
        <authorList>
            <consortium name="Ensembl"/>
        </authorList>
    </citation>
    <scope>IDENTIFICATION</scope>
    <source>
        <strain evidence="3">Thorbecke</strain>
    </source>
</reference>
<dbReference type="Bgee" id="ENSOCUG00000036703">
    <property type="expression patterns" value="Expressed in testis and 2 other cell types or tissues"/>
</dbReference>
<feature type="region of interest" description="Disordered" evidence="1">
    <location>
        <begin position="112"/>
        <end position="142"/>
    </location>
</feature>
<dbReference type="InterPro" id="IPR036412">
    <property type="entry name" value="HAD-like_sf"/>
</dbReference>
<evidence type="ECO:0000256" key="1">
    <source>
        <dbReference type="SAM" id="MobiDB-lite"/>
    </source>
</evidence>
<evidence type="ECO:0000313" key="3">
    <source>
        <dbReference type="Ensembl" id="ENSOCUP00000039044.1"/>
    </source>
</evidence>
<dbReference type="InterPro" id="IPR023214">
    <property type="entry name" value="HAD_sf"/>
</dbReference>
<dbReference type="STRING" id="9986.ENSOCUP00000039044"/>
<feature type="compositionally biased region" description="Basic and acidic residues" evidence="1">
    <location>
        <begin position="122"/>
        <end position="142"/>
    </location>
</feature>
<dbReference type="InterPro" id="IPR004274">
    <property type="entry name" value="FCP1_dom"/>
</dbReference>
<proteinExistence type="predicted"/>
<dbReference type="SMR" id="A0A5F9D0Y7"/>
<evidence type="ECO:0000259" key="2">
    <source>
        <dbReference type="Pfam" id="PF03031"/>
    </source>
</evidence>
<dbReference type="Gene3D" id="3.40.50.1000">
    <property type="entry name" value="HAD superfamily/HAD-like"/>
    <property type="match status" value="1"/>
</dbReference>
<reference evidence="3" key="3">
    <citation type="submission" date="2025-09" db="UniProtKB">
        <authorList>
            <consortium name="Ensembl"/>
        </authorList>
    </citation>
    <scope>IDENTIFICATION</scope>
    <source>
        <strain evidence="3">Thorbecke</strain>
    </source>
</reference>
<dbReference type="Pfam" id="PF03031">
    <property type="entry name" value="NIF"/>
    <property type="match status" value="1"/>
</dbReference>
<reference evidence="3 4" key="1">
    <citation type="journal article" date="2011" name="Nature">
        <title>A high-resolution map of human evolutionary constraint using 29 mammals.</title>
        <authorList>
            <person name="Lindblad-Toh K."/>
            <person name="Garber M."/>
            <person name="Zuk O."/>
            <person name="Lin M.F."/>
            <person name="Parker B.J."/>
            <person name="Washietl S."/>
            <person name="Kheradpour P."/>
            <person name="Ernst J."/>
            <person name="Jordan G."/>
            <person name="Mauceli E."/>
            <person name="Ward L.D."/>
            <person name="Lowe C.B."/>
            <person name="Holloway A.K."/>
            <person name="Clamp M."/>
            <person name="Gnerre S."/>
            <person name="Alfoldi J."/>
            <person name="Beal K."/>
            <person name="Chang J."/>
            <person name="Clawson H."/>
            <person name="Cuff J."/>
            <person name="Di Palma F."/>
            <person name="Fitzgerald S."/>
            <person name="Flicek P."/>
            <person name="Guttman M."/>
            <person name="Hubisz M.J."/>
            <person name="Jaffe D.B."/>
            <person name="Jungreis I."/>
            <person name="Kent W.J."/>
            <person name="Kostka D."/>
            <person name="Lara M."/>
            <person name="Martins A.L."/>
            <person name="Massingham T."/>
            <person name="Moltke I."/>
            <person name="Raney B.J."/>
            <person name="Rasmussen M.D."/>
            <person name="Robinson J."/>
            <person name="Stark A."/>
            <person name="Vilella A.J."/>
            <person name="Wen J."/>
            <person name="Xie X."/>
            <person name="Zody M.C."/>
            <person name="Baldwin J."/>
            <person name="Bloom T."/>
            <person name="Chin C.W."/>
            <person name="Heiman D."/>
            <person name="Nicol R."/>
            <person name="Nusbaum C."/>
            <person name="Young S."/>
            <person name="Wilkinson J."/>
            <person name="Worley K.C."/>
            <person name="Kovar C.L."/>
            <person name="Muzny D.M."/>
            <person name="Gibbs R.A."/>
            <person name="Cree A."/>
            <person name="Dihn H.H."/>
            <person name="Fowler G."/>
            <person name="Jhangiani S."/>
            <person name="Joshi V."/>
            <person name="Lee S."/>
            <person name="Lewis L.R."/>
            <person name="Nazareth L.V."/>
            <person name="Okwuonu G."/>
            <person name="Santibanez J."/>
            <person name="Warren W.C."/>
            <person name="Mardis E.R."/>
            <person name="Weinstock G.M."/>
            <person name="Wilson R.K."/>
            <person name="Delehaunty K."/>
            <person name="Dooling D."/>
            <person name="Fronik C."/>
            <person name="Fulton L."/>
            <person name="Fulton B."/>
            <person name="Graves T."/>
            <person name="Minx P."/>
            <person name="Sodergren E."/>
            <person name="Birney E."/>
            <person name="Margulies E.H."/>
            <person name="Herrero J."/>
            <person name="Green E.D."/>
            <person name="Haussler D."/>
            <person name="Siepel A."/>
            <person name="Goldman N."/>
            <person name="Pollard K.S."/>
            <person name="Pedersen J.S."/>
            <person name="Lander E.S."/>
            <person name="Kellis M."/>
        </authorList>
    </citation>
    <scope>NUCLEOTIDE SEQUENCE [LARGE SCALE GENOMIC DNA]</scope>
    <source>
        <strain evidence="3 4">Thorbecke inbred</strain>
    </source>
</reference>
<dbReference type="Proteomes" id="UP000001811">
    <property type="component" value="Chromosome 14"/>
</dbReference>
<dbReference type="SUPFAM" id="SSF56784">
    <property type="entry name" value="HAD-like"/>
    <property type="match status" value="1"/>
</dbReference>
<keyword evidence="4" id="KW-1185">Reference proteome</keyword>
<name>A0A5F9D0Y7_RABIT</name>
<dbReference type="InParanoid" id="A0A5F9D0Y7"/>
<dbReference type="Ensembl" id="ENSOCUT00000060581.1">
    <property type="protein sequence ID" value="ENSOCUP00000039044.1"/>
    <property type="gene ID" value="ENSOCUG00000036703.1"/>
</dbReference>
<feature type="domain" description="FCP1 homology" evidence="2">
    <location>
        <begin position="40"/>
        <end position="93"/>
    </location>
</feature>
<dbReference type="GeneTree" id="ENSGT00980000203322"/>
<organism evidence="3 4">
    <name type="scientific">Oryctolagus cuniculus</name>
    <name type="common">Rabbit</name>
    <dbReference type="NCBI Taxonomy" id="9986"/>
    <lineage>
        <taxon>Eukaryota</taxon>
        <taxon>Metazoa</taxon>
        <taxon>Chordata</taxon>
        <taxon>Craniata</taxon>
        <taxon>Vertebrata</taxon>
        <taxon>Euteleostomi</taxon>
        <taxon>Mammalia</taxon>
        <taxon>Eutheria</taxon>
        <taxon>Euarchontoglires</taxon>
        <taxon>Glires</taxon>
        <taxon>Lagomorpha</taxon>
        <taxon>Leporidae</taxon>
        <taxon>Oryctolagus</taxon>
    </lineage>
</organism>